<organism evidence="1 2">
    <name type="scientific">Cereibacter changlensis JA139</name>
    <dbReference type="NCBI Taxonomy" id="1188249"/>
    <lineage>
        <taxon>Bacteria</taxon>
        <taxon>Pseudomonadati</taxon>
        <taxon>Pseudomonadota</taxon>
        <taxon>Alphaproteobacteria</taxon>
        <taxon>Rhodobacterales</taxon>
        <taxon>Paracoccaceae</taxon>
        <taxon>Cereibacter</taxon>
    </lineage>
</organism>
<evidence type="ECO:0000313" key="2">
    <source>
        <dbReference type="Proteomes" id="UP000241010"/>
    </source>
</evidence>
<gene>
    <name evidence="1" type="ORF">C5F48_09120</name>
</gene>
<reference evidence="1 2" key="1">
    <citation type="submission" date="2018-03" db="EMBL/GenBank/DDBJ databases">
        <title>Cereibacter changlensis.</title>
        <authorList>
            <person name="Meyer T.E."/>
            <person name="Miller S."/>
            <person name="Lodha T."/>
            <person name="Gandham S."/>
            <person name="Chintalapati S."/>
            <person name="Chintalapati V.R."/>
        </authorList>
    </citation>
    <scope>NUCLEOTIDE SEQUENCE [LARGE SCALE GENOMIC DNA]</scope>
    <source>
        <strain evidence="1 2">JA139</strain>
    </source>
</reference>
<proteinExistence type="predicted"/>
<comment type="caution">
    <text evidence="1">The sequence shown here is derived from an EMBL/GenBank/DDBJ whole genome shotgun (WGS) entry which is preliminary data.</text>
</comment>
<dbReference type="EMBL" id="PZKG01000031">
    <property type="protein sequence ID" value="PTE22023.1"/>
    <property type="molecule type" value="Genomic_DNA"/>
</dbReference>
<sequence>MFLSRLLCRLQARRSMGWLLTRHDDRLLQDIGLARDDLETMLSGADDSRTGPSVEAGLSAMACSPCKSCG</sequence>
<accession>A0A2T4JW76</accession>
<protein>
    <recommendedName>
        <fullName evidence="3">DUF1127 domain-containing protein</fullName>
    </recommendedName>
</protein>
<keyword evidence="2" id="KW-1185">Reference proteome</keyword>
<evidence type="ECO:0008006" key="3">
    <source>
        <dbReference type="Google" id="ProtNLM"/>
    </source>
</evidence>
<name>A0A2T4JW76_9RHOB</name>
<dbReference type="Proteomes" id="UP000241010">
    <property type="component" value="Unassembled WGS sequence"/>
</dbReference>
<evidence type="ECO:0000313" key="1">
    <source>
        <dbReference type="EMBL" id="PTE22023.1"/>
    </source>
</evidence>
<dbReference type="AlphaFoldDB" id="A0A2T4JW76"/>
<dbReference type="RefSeq" id="WP_107663598.1">
    <property type="nucleotide sequence ID" value="NZ_PZKG01000031.1"/>
</dbReference>